<reference evidence="2 3" key="1">
    <citation type="submission" date="2023-07" db="EMBL/GenBank/DDBJ databases">
        <title>Genomic Encyclopedia of Type Strains, Phase IV (KMG-IV): sequencing the most valuable type-strain genomes for metagenomic binning, comparative biology and taxonomic classification.</title>
        <authorList>
            <person name="Goeker M."/>
        </authorList>
    </citation>
    <scope>NUCLEOTIDE SEQUENCE [LARGE SCALE GENOMIC DNA]</scope>
    <source>
        <strain evidence="2 3">DSM 1277</strain>
    </source>
</reference>
<feature type="compositionally biased region" description="Low complexity" evidence="1">
    <location>
        <begin position="105"/>
        <end position="121"/>
    </location>
</feature>
<accession>A0ABU0DNS8</accession>
<dbReference type="EMBL" id="JAUSUH010000014">
    <property type="protein sequence ID" value="MDQ0349961.1"/>
    <property type="molecule type" value="Genomic_DNA"/>
</dbReference>
<protein>
    <submittedName>
        <fullName evidence="2">Uncharacterized protein</fullName>
    </submittedName>
</protein>
<comment type="caution">
    <text evidence="2">The sequence shown here is derived from an EMBL/GenBank/DDBJ whole genome shotgun (WGS) entry which is preliminary data.</text>
</comment>
<evidence type="ECO:0000313" key="2">
    <source>
        <dbReference type="EMBL" id="MDQ0349961.1"/>
    </source>
</evidence>
<organism evidence="2 3">
    <name type="scientific">Ancylobacter vacuolatus</name>
    <dbReference type="NCBI Taxonomy" id="223389"/>
    <lineage>
        <taxon>Bacteria</taxon>
        <taxon>Pseudomonadati</taxon>
        <taxon>Pseudomonadota</taxon>
        <taxon>Alphaproteobacteria</taxon>
        <taxon>Hyphomicrobiales</taxon>
        <taxon>Xanthobacteraceae</taxon>
        <taxon>Ancylobacter</taxon>
    </lineage>
</organism>
<keyword evidence="3" id="KW-1185">Reference proteome</keyword>
<feature type="compositionally biased region" description="Basic and acidic residues" evidence="1">
    <location>
        <begin position="93"/>
        <end position="104"/>
    </location>
</feature>
<name>A0ABU0DNS8_9HYPH</name>
<dbReference type="RefSeq" id="WP_307064100.1">
    <property type="nucleotide sequence ID" value="NZ_JAUSUH010000014.1"/>
</dbReference>
<evidence type="ECO:0000313" key="3">
    <source>
        <dbReference type="Proteomes" id="UP001238467"/>
    </source>
</evidence>
<gene>
    <name evidence="2" type="ORF">J2S76_004417</name>
</gene>
<feature type="region of interest" description="Disordered" evidence="1">
    <location>
        <begin position="93"/>
        <end position="121"/>
    </location>
</feature>
<proteinExistence type="predicted"/>
<dbReference type="Proteomes" id="UP001238467">
    <property type="component" value="Unassembled WGS sequence"/>
</dbReference>
<sequence>MTLNGNLKALAIIGVGVSGWLLLRDEDPAQTARLTCEIHLEAATGHDLSAVEVAAMGVTGDMHNGKVQGAFIRSDELRSAMCEFENGGTRRVVIDGKPWPHTDRAANAAGPASAPQEAKAL</sequence>
<evidence type="ECO:0000256" key="1">
    <source>
        <dbReference type="SAM" id="MobiDB-lite"/>
    </source>
</evidence>